<feature type="transmembrane region" description="Helical" evidence="1">
    <location>
        <begin position="231"/>
        <end position="249"/>
    </location>
</feature>
<reference evidence="4" key="1">
    <citation type="submission" date="2017-08" db="EMBL/GenBank/DDBJ databases">
        <title>Microbulbifer marisrubri sp. nov., a halophilic alphaproteobacterium isolated from marine sediment of the Yellow Sea, China.</title>
        <authorList>
            <person name="Zhang G."/>
            <person name="Xiong Q."/>
        </authorList>
    </citation>
    <scope>NUCLEOTIDE SEQUENCE [LARGE SCALE GENOMIC DNA]</scope>
    <source>
        <strain evidence="4">WRN-8</strain>
    </source>
</reference>
<gene>
    <name evidence="4" type="ORF">AWR36_005190</name>
</gene>
<dbReference type="Proteomes" id="UP000218427">
    <property type="component" value="Unassembled WGS sequence"/>
</dbReference>
<dbReference type="InterPro" id="IPR002656">
    <property type="entry name" value="Acyl_transf_3_dom"/>
</dbReference>
<proteinExistence type="predicted"/>
<feature type="transmembrane region" description="Helical" evidence="1">
    <location>
        <begin position="364"/>
        <end position="381"/>
    </location>
</feature>
<keyword evidence="1" id="KW-0472">Membrane</keyword>
<feature type="transmembrane region" description="Helical" evidence="1">
    <location>
        <begin position="324"/>
        <end position="343"/>
    </location>
</feature>
<dbReference type="InterPro" id="IPR043968">
    <property type="entry name" value="SGNH"/>
</dbReference>
<organism evidence="4 5">
    <name type="scientific">Microbulbifer flavimaris</name>
    <dbReference type="NCBI Taxonomy" id="1781068"/>
    <lineage>
        <taxon>Bacteria</taxon>
        <taxon>Pseudomonadati</taxon>
        <taxon>Pseudomonadota</taxon>
        <taxon>Gammaproteobacteria</taxon>
        <taxon>Cellvibrionales</taxon>
        <taxon>Microbulbiferaceae</taxon>
        <taxon>Microbulbifer</taxon>
    </lineage>
</organism>
<feature type="transmembrane region" description="Helical" evidence="1">
    <location>
        <begin position="20"/>
        <end position="36"/>
    </location>
</feature>
<evidence type="ECO:0000259" key="2">
    <source>
        <dbReference type="Pfam" id="PF01757"/>
    </source>
</evidence>
<feature type="domain" description="SGNH" evidence="3">
    <location>
        <begin position="409"/>
        <end position="671"/>
    </location>
</feature>
<feature type="domain" description="Acyltransferase 3" evidence="2">
    <location>
        <begin position="17"/>
        <end position="339"/>
    </location>
</feature>
<keyword evidence="5" id="KW-1185">Reference proteome</keyword>
<dbReference type="Pfam" id="PF01757">
    <property type="entry name" value="Acyl_transf_3"/>
    <property type="match status" value="1"/>
</dbReference>
<feature type="transmembrane region" description="Helical" evidence="1">
    <location>
        <begin position="255"/>
        <end position="273"/>
    </location>
</feature>
<feature type="transmembrane region" description="Helical" evidence="1">
    <location>
        <begin position="83"/>
        <end position="102"/>
    </location>
</feature>
<evidence type="ECO:0000256" key="1">
    <source>
        <dbReference type="SAM" id="Phobius"/>
    </source>
</evidence>
<dbReference type="PANTHER" id="PTHR23028">
    <property type="entry name" value="ACETYLTRANSFERASE"/>
    <property type="match status" value="1"/>
</dbReference>
<comment type="caution">
    <text evidence="4">The sequence shown here is derived from an EMBL/GenBank/DDBJ whole genome shotgun (WGS) entry which is preliminary data.</text>
</comment>
<protein>
    <submittedName>
        <fullName evidence="4">Acyltransferase</fullName>
    </submittedName>
</protein>
<dbReference type="Pfam" id="PF19040">
    <property type="entry name" value="SGNH"/>
    <property type="match status" value="1"/>
</dbReference>
<keyword evidence="1" id="KW-0812">Transmembrane</keyword>
<feature type="transmembrane region" description="Helical" evidence="1">
    <location>
        <begin position="198"/>
        <end position="219"/>
    </location>
</feature>
<evidence type="ECO:0000259" key="3">
    <source>
        <dbReference type="Pfam" id="PF19040"/>
    </source>
</evidence>
<accession>A0ABX4I0I4</accession>
<feature type="transmembrane region" description="Helical" evidence="1">
    <location>
        <begin position="285"/>
        <end position="304"/>
    </location>
</feature>
<feature type="transmembrane region" description="Helical" evidence="1">
    <location>
        <begin position="42"/>
        <end position="62"/>
    </location>
</feature>
<sequence>MVCLWFSIVSRFGYRRDIDGLRAVAVLPVLFAHAGLPGFSGGFVGVDVFFVISGFLITGILLREIGEGRFSLANFYERRARRILPALFAVLLVSLITGWFVLPPEPFKELAQSVLATVFFVSNFWFWQSTEDYFGTDAEWQPLLHTWSLSVEEQFYLGFPLLLCWLVARGRRSVLLGVVSVCVLSLGLSVWATKAQPFANYFLTPSRVWELGLGALIALGALPPARRQWQAELAAGLGLAMIFASVFFYDARTPFPGLAALLPCGGAAALIWAGGQGQTATGRLLSWWPLVAVGLISYSLYLWHWPVLVLMRLLHGSTELPMELVAQAIFLSLLLGWASWRFVEAPFRHPLPAGLSRRALIRTCGGLATVIVAVALVINVAKGVPSRLPAELFATYRDAIERTPEQRRCMGRTPEEGLCEFGPASNEAGDADYLLWGDSHAGAFLPGYQRWLAENGHRGIAAVKSACAPLLGVVRVEMGPAHGCDGFNAQVLEMLESREDIGTVILVARWALVVEGERSPGEGGPPAIMGLAGTQSAAAETDAGESVTNNAELVSRGLAETVARVRATGREVLIVDSIPEIAFSVPMAIVSADFVGAQLQAAPTLEDVRARNQRTNAIFDALVEEFGVQRESLVPDLCHPRCQIQADGRPLYRDDDHLSTFGSEQLVPELLDRLPSG</sequence>
<keyword evidence="1" id="KW-1133">Transmembrane helix</keyword>
<dbReference type="GO" id="GO:0016746">
    <property type="term" value="F:acyltransferase activity"/>
    <property type="evidence" value="ECO:0007669"/>
    <property type="project" value="UniProtKB-KW"/>
</dbReference>
<feature type="transmembrane region" description="Helical" evidence="1">
    <location>
        <begin position="174"/>
        <end position="192"/>
    </location>
</feature>
<dbReference type="EMBL" id="LRFG02000002">
    <property type="protein sequence ID" value="PCO05425.1"/>
    <property type="molecule type" value="Genomic_DNA"/>
</dbReference>
<dbReference type="PANTHER" id="PTHR23028:SF53">
    <property type="entry name" value="ACYL_TRANSF_3 DOMAIN-CONTAINING PROTEIN"/>
    <property type="match status" value="1"/>
</dbReference>
<evidence type="ECO:0000313" key="5">
    <source>
        <dbReference type="Proteomes" id="UP000218427"/>
    </source>
</evidence>
<dbReference type="InterPro" id="IPR050879">
    <property type="entry name" value="Acyltransferase_3"/>
</dbReference>
<keyword evidence="4" id="KW-0808">Transferase</keyword>
<evidence type="ECO:0000313" key="4">
    <source>
        <dbReference type="EMBL" id="PCO05425.1"/>
    </source>
</evidence>
<keyword evidence="4" id="KW-0012">Acyltransferase</keyword>
<name>A0ABX4I0I4_9GAMM</name>